<accession>A0A6A4IKV3</accession>
<dbReference type="InterPro" id="IPR036322">
    <property type="entry name" value="WD40_repeat_dom_sf"/>
</dbReference>
<proteinExistence type="predicted"/>
<evidence type="ECO:0000313" key="9">
    <source>
        <dbReference type="Proteomes" id="UP000799118"/>
    </source>
</evidence>
<dbReference type="Pfam" id="PF00400">
    <property type="entry name" value="WD40"/>
    <property type="match status" value="5"/>
</dbReference>
<dbReference type="SMART" id="SM00667">
    <property type="entry name" value="LisH"/>
    <property type="match status" value="1"/>
</dbReference>
<dbReference type="InterPro" id="IPR006594">
    <property type="entry name" value="LisH"/>
</dbReference>
<feature type="region of interest" description="Disordered" evidence="6">
    <location>
        <begin position="111"/>
        <end position="192"/>
    </location>
</feature>
<dbReference type="Pfam" id="PF08513">
    <property type="entry name" value="LisH"/>
    <property type="match status" value="1"/>
</dbReference>
<evidence type="ECO:0000256" key="6">
    <source>
        <dbReference type="SAM" id="MobiDB-lite"/>
    </source>
</evidence>
<feature type="repeat" description="WD" evidence="5">
    <location>
        <begin position="362"/>
        <end position="397"/>
    </location>
</feature>
<dbReference type="Gene3D" id="2.130.10.10">
    <property type="entry name" value="YVTN repeat-like/Quinoprotein amine dehydrogenase"/>
    <property type="match status" value="1"/>
</dbReference>
<name>A0A6A4IKV3_9AGAR</name>
<dbReference type="Proteomes" id="UP000799118">
    <property type="component" value="Unassembled WGS sequence"/>
</dbReference>
<dbReference type="InterPro" id="IPR015943">
    <property type="entry name" value="WD40/YVTN_repeat-like_dom_sf"/>
</dbReference>
<comment type="subcellular location">
    <subcellularLocation>
        <location evidence="1">Nucleus</location>
    </subcellularLocation>
</comment>
<evidence type="ECO:0000256" key="1">
    <source>
        <dbReference type="ARBA" id="ARBA00004123"/>
    </source>
</evidence>
<dbReference type="PROSITE" id="PS50082">
    <property type="entry name" value="WD_REPEATS_2"/>
    <property type="match status" value="4"/>
</dbReference>
<dbReference type="InterPro" id="IPR019775">
    <property type="entry name" value="WD40_repeat_CS"/>
</dbReference>
<dbReference type="InterPro" id="IPR024977">
    <property type="entry name" value="Apc4-like_WD40_dom"/>
</dbReference>
<evidence type="ECO:0000256" key="4">
    <source>
        <dbReference type="ARBA" id="ARBA00023242"/>
    </source>
</evidence>
<dbReference type="AlphaFoldDB" id="A0A6A4IKV3"/>
<feature type="domain" description="Anaphase-promoting complex subunit 4-like WD40" evidence="7">
    <location>
        <begin position="238"/>
        <end position="277"/>
    </location>
</feature>
<dbReference type="OrthoDB" id="1367865at2759"/>
<feature type="repeat" description="WD" evidence="5">
    <location>
        <begin position="195"/>
        <end position="233"/>
    </location>
</feature>
<dbReference type="CDD" id="cd00200">
    <property type="entry name" value="WD40"/>
    <property type="match status" value="1"/>
</dbReference>
<protein>
    <submittedName>
        <fullName evidence="8">WD40 repeat-like protein</fullName>
    </submittedName>
</protein>
<feature type="repeat" description="WD" evidence="5">
    <location>
        <begin position="279"/>
        <end position="312"/>
    </location>
</feature>
<dbReference type="SUPFAM" id="SSF50978">
    <property type="entry name" value="WD40 repeat-like"/>
    <property type="match status" value="1"/>
</dbReference>
<dbReference type="PANTHER" id="PTHR22846">
    <property type="entry name" value="WD40 REPEAT PROTEIN"/>
    <property type="match status" value="1"/>
</dbReference>
<dbReference type="InterPro" id="IPR020472">
    <property type="entry name" value="WD40_PAC1"/>
</dbReference>
<feature type="repeat" description="WD" evidence="5">
    <location>
        <begin position="418"/>
        <end position="463"/>
    </location>
</feature>
<dbReference type="Pfam" id="PF12894">
    <property type="entry name" value="ANAPC4_WD40"/>
    <property type="match status" value="1"/>
</dbReference>
<evidence type="ECO:0000256" key="3">
    <source>
        <dbReference type="ARBA" id="ARBA00022737"/>
    </source>
</evidence>
<evidence type="ECO:0000256" key="2">
    <source>
        <dbReference type="ARBA" id="ARBA00022574"/>
    </source>
</evidence>
<dbReference type="GO" id="GO:0000118">
    <property type="term" value="C:histone deacetylase complex"/>
    <property type="evidence" value="ECO:0007669"/>
    <property type="project" value="TreeGrafter"/>
</dbReference>
<gene>
    <name evidence="8" type="ORF">BT96DRAFT_953566</name>
</gene>
<dbReference type="PROSITE" id="PS50896">
    <property type="entry name" value="LISH"/>
    <property type="match status" value="1"/>
</dbReference>
<dbReference type="EMBL" id="ML769388">
    <property type="protein sequence ID" value="KAE9409144.1"/>
    <property type="molecule type" value="Genomic_DNA"/>
</dbReference>
<dbReference type="PROSITE" id="PS00678">
    <property type="entry name" value="WD_REPEATS_1"/>
    <property type="match status" value="3"/>
</dbReference>
<dbReference type="InterPro" id="IPR045183">
    <property type="entry name" value="Ebi-like"/>
</dbReference>
<dbReference type="InterPro" id="IPR001680">
    <property type="entry name" value="WD40_rpt"/>
</dbReference>
<dbReference type="SMART" id="SM00320">
    <property type="entry name" value="WD40"/>
    <property type="match status" value="7"/>
</dbReference>
<organism evidence="8 9">
    <name type="scientific">Gymnopus androsaceus JB14</name>
    <dbReference type="NCBI Taxonomy" id="1447944"/>
    <lineage>
        <taxon>Eukaryota</taxon>
        <taxon>Fungi</taxon>
        <taxon>Dikarya</taxon>
        <taxon>Basidiomycota</taxon>
        <taxon>Agaricomycotina</taxon>
        <taxon>Agaricomycetes</taxon>
        <taxon>Agaricomycetidae</taxon>
        <taxon>Agaricales</taxon>
        <taxon>Marasmiineae</taxon>
        <taxon>Omphalotaceae</taxon>
        <taxon>Gymnopus</taxon>
    </lineage>
</organism>
<keyword evidence="3" id="KW-0677">Repeat</keyword>
<evidence type="ECO:0000256" key="5">
    <source>
        <dbReference type="PROSITE-ProRule" id="PRU00221"/>
    </source>
</evidence>
<keyword evidence="4" id="KW-0539">Nucleus</keyword>
<reference evidence="8" key="1">
    <citation type="journal article" date="2019" name="Environ. Microbiol.">
        <title>Fungal ecological strategies reflected in gene transcription - a case study of two litter decomposers.</title>
        <authorList>
            <person name="Barbi F."/>
            <person name="Kohler A."/>
            <person name="Barry K."/>
            <person name="Baskaran P."/>
            <person name="Daum C."/>
            <person name="Fauchery L."/>
            <person name="Ihrmark K."/>
            <person name="Kuo A."/>
            <person name="LaButti K."/>
            <person name="Lipzen A."/>
            <person name="Morin E."/>
            <person name="Grigoriev I.V."/>
            <person name="Henrissat B."/>
            <person name="Lindahl B."/>
            <person name="Martin F."/>
        </authorList>
    </citation>
    <scope>NUCLEOTIDE SEQUENCE</scope>
    <source>
        <strain evidence="8">JB14</strain>
    </source>
</reference>
<dbReference type="Gene3D" id="1.20.960.30">
    <property type="match status" value="1"/>
</dbReference>
<dbReference type="GO" id="GO:0006357">
    <property type="term" value="P:regulation of transcription by RNA polymerase II"/>
    <property type="evidence" value="ECO:0007669"/>
    <property type="project" value="TreeGrafter"/>
</dbReference>
<keyword evidence="9" id="KW-1185">Reference proteome</keyword>
<evidence type="ECO:0000313" key="8">
    <source>
        <dbReference type="EMBL" id="KAE9409144.1"/>
    </source>
</evidence>
<dbReference type="PRINTS" id="PR00320">
    <property type="entry name" value="GPROTEINBRPT"/>
</dbReference>
<sequence>MSAMTITSDEINRLIYSYFRDSGFEHSAYTLAKESQLERSPCFKKHVPRGELVELLSKSLLYNEVECHFQGGEAAIKCKAAFSLLEPHTCSSTPSESHLFIPPIMPNAFSMIPTPSMRANDVTQDSSSKRKSSPPPRNTTPAEKRPRKDPNDMDVDSAPEPKPKESSKKPVSKTKKQLLQGPADDATDPSAIKMLPGHATEVILLIYYDLLASGSKDAVVKIWNLSDPANPITIDSFSQMEASDLTCLSWNPDGTLLAIASYDSQLRICDAAGKMYFQSNKHEGPIFTTRFSPSGRWLLTASLDGSSGLWDVVGKRLHRQYFGHEDCCLDVDWINDNMFASCGADRLVRIFSVDEEKPIKTFGGHTDEINQIKCNPSGTRLASCSDDMSTRIWNVSNISSSPDGSSIPGLDGDHVIVLEGHKHSVSTIGWYKLPGSEPELIATGSFDGATRLWDSVTGHCLHAFADHRRPVYALSVGGDGWLHVYDLKSHTKVWSWFAGAEKPGVFEIDWQTHNSGNIDRIAMALECRSVGVIDLRKVSAINKSVKS</sequence>
<dbReference type="PROSITE" id="PS50294">
    <property type="entry name" value="WD_REPEATS_REGION"/>
    <property type="match status" value="3"/>
</dbReference>
<feature type="compositionally biased region" description="Basic and acidic residues" evidence="6">
    <location>
        <begin position="142"/>
        <end position="151"/>
    </location>
</feature>
<dbReference type="GO" id="GO:0003714">
    <property type="term" value="F:transcription corepressor activity"/>
    <property type="evidence" value="ECO:0007669"/>
    <property type="project" value="InterPro"/>
</dbReference>
<evidence type="ECO:0000259" key="7">
    <source>
        <dbReference type="Pfam" id="PF12894"/>
    </source>
</evidence>
<keyword evidence="2 5" id="KW-0853">WD repeat</keyword>
<feature type="compositionally biased region" description="Basic and acidic residues" evidence="6">
    <location>
        <begin position="159"/>
        <end position="168"/>
    </location>
</feature>
<dbReference type="PANTHER" id="PTHR22846:SF2">
    <property type="entry name" value="F-BOX-LIKE_WD REPEAT-CONTAINING PROTEIN EBI"/>
    <property type="match status" value="1"/>
</dbReference>